<dbReference type="Proteomes" id="UP000626109">
    <property type="component" value="Unassembled WGS sequence"/>
</dbReference>
<dbReference type="InterPro" id="IPR045132">
    <property type="entry name" value="UBE4"/>
</dbReference>
<name>A0A813L5Q8_POLGL</name>
<reference evidence="3" key="1">
    <citation type="submission" date="2021-02" db="EMBL/GenBank/DDBJ databases">
        <authorList>
            <person name="Dougan E. K."/>
            <person name="Rhodes N."/>
            <person name="Thang M."/>
            <person name="Chan C."/>
        </authorList>
    </citation>
    <scope>NUCLEOTIDE SEQUENCE</scope>
</reference>
<dbReference type="InterPro" id="IPR013083">
    <property type="entry name" value="Znf_RING/FYVE/PHD"/>
</dbReference>
<dbReference type="Pfam" id="PF04564">
    <property type="entry name" value="U-box"/>
    <property type="match status" value="1"/>
</dbReference>
<dbReference type="AlphaFoldDB" id="A0A813L5Q8"/>
<dbReference type="EMBL" id="CAJNNW010033381">
    <property type="protein sequence ID" value="CAE8718535.1"/>
    <property type="molecule type" value="Genomic_DNA"/>
</dbReference>
<feature type="domain" description="U-box" evidence="2">
    <location>
        <begin position="105"/>
        <end position="179"/>
    </location>
</feature>
<dbReference type="GO" id="GO:0036503">
    <property type="term" value="P:ERAD pathway"/>
    <property type="evidence" value="ECO:0007669"/>
    <property type="project" value="InterPro"/>
</dbReference>
<proteinExistence type="predicted"/>
<dbReference type="GO" id="GO:0000151">
    <property type="term" value="C:ubiquitin ligase complex"/>
    <property type="evidence" value="ECO:0007669"/>
    <property type="project" value="InterPro"/>
</dbReference>
<dbReference type="InterPro" id="IPR003613">
    <property type="entry name" value="Ubox_domain"/>
</dbReference>
<evidence type="ECO:0000259" key="2">
    <source>
        <dbReference type="PROSITE" id="PS51698"/>
    </source>
</evidence>
<dbReference type="GO" id="GO:0034450">
    <property type="term" value="F:ubiquitin-ubiquitin ligase activity"/>
    <property type="evidence" value="ECO:0007669"/>
    <property type="project" value="InterPro"/>
</dbReference>
<dbReference type="PANTHER" id="PTHR13931:SF2">
    <property type="entry name" value="UBIQUITIN CONJUGATION FACTOR E4 B"/>
    <property type="match status" value="1"/>
</dbReference>
<comment type="caution">
    <text evidence="3">The sequence shown here is derived from an EMBL/GenBank/DDBJ whole genome shotgun (WGS) entry which is preliminary data.</text>
</comment>
<evidence type="ECO:0000256" key="1">
    <source>
        <dbReference type="SAM" id="MobiDB-lite"/>
    </source>
</evidence>
<evidence type="ECO:0000313" key="3">
    <source>
        <dbReference type="EMBL" id="CAE8718535.1"/>
    </source>
</evidence>
<dbReference type="GO" id="GO:0005634">
    <property type="term" value="C:nucleus"/>
    <property type="evidence" value="ECO:0007669"/>
    <property type="project" value="TreeGrafter"/>
</dbReference>
<dbReference type="SUPFAM" id="SSF57850">
    <property type="entry name" value="RING/U-box"/>
    <property type="match status" value="1"/>
</dbReference>
<dbReference type="GO" id="GO:0000209">
    <property type="term" value="P:protein polyubiquitination"/>
    <property type="evidence" value="ECO:0007669"/>
    <property type="project" value="TreeGrafter"/>
</dbReference>
<dbReference type="Gene3D" id="3.30.40.10">
    <property type="entry name" value="Zinc/RING finger domain, C3HC4 (zinc finger)"/>
    <property type="match status" value="1"/>
</dbReference>
<feature type="region of interest" description="Disordered" evidence="1">
    <location>
        <begin position="1"/>
        <end position="20"/>
    </location>
</feature>
<gene>
    <name evidence="3" type="ORF">PGLA2088_LOCUS40125</name>
</gene>
<organism evidence="3 4">
    <name type="scientific">Polarella glacialis</name>
    <name type="common">Dinoflagellate</name>
    <dbReference type="NCBI Taxonomy" id="89957"/>
    <lineage>
        <taxon>Eukaryota</taxon>
        <taxon>Sar</taxon>
        <taxon>Alveolata</taxon>
        <taxon>Dinophyceae</taxon>
        <taxon>Suessiales</taxon>
        <taxon>Suessiaceae</taxon>
        <taxon>Polarella</taxon>
    </lineage>
</organism>
<dbReference type="GO" id="GO:0005737">
    <property type="term" value="C:cytoplasm"/>
    <property type="evidence" value="ECO:0007669"/>
    <property type="project" value="TreeGrafter"/>
</dbReference>
<accession>A0A813L5Q8</accession>
<dbReference type="PANTHER" id="PTHR13931">
    <property type="entry name" value="UBIQUITINATION FACTOR E4"/>
    <property type="match status" value="1"/>
</dbReference>
<protein>
    <recommendedName>
        <fullName evidence="2">U-box domain-containing protein</fullName>
    </recommendedName>
</protein>
<sequence length="700" mass="75582">MAEKSAKRWPKSLPSIPGQVAPDPAAVEDVNALLKCGVPLERLMTIRPHNLSEVQLQDIAKTWFATSGDQGSSSLQVAGAVLERSKSALRNVAFSEKLLQGLEKDAPEELTDPLFYTLMRDPVVLSSGVVVDRSTALDQKGQLRFRHCPFTREPLQPQVYPLLYLKERLVDFVKTRLEQTFQVIETALRKDLSEPQSSDLEIAQRATEVGCSFLKDIGKNTYLNEAERLHRLRLQILEALGQSDPTVWSEAYKDLISVLQLQGQALVALEVLEAATQNFQARAEGCLASNSAAGAASCLQAACELATGLAAQRPGGASAGGASSVASVPGVVAVDLSAGAVLALAWLYLRAAYLAEFTGQVQRVQAVAGARTAVYLAMKKSGAQDDDVQAFLRNEGVEESALARLLRRPRELKVAAITGPSNTDDWKPLGMLVCDVDQVVELSVRCSWKDQCWGNRKGRIRAVLCRGAEVVHVEDLFGLCMETGPREDYVEVSRLLTRADSVLGWAQPGDVYNFEYFVGPGGGHELAIRSFVAQIVTAEDPSVSDAEPSGNAVAMPCSWMIPVLGILSPETDQVQYTDSDGDLICFRLESGRLIKYVNGLRLCGADDSTGVITQLFVSGGLVGNRIDDQYSWGGGVPDVVLETLSALAERAGVLFHRQAPASVSESEGASVDREFINGDVASSDGHSEEAFLWEDDVDVA</sequence>
<dbReference type="PROSITE" id="PS51698">
    <property type="entry name" value="U_BOX"/>
    <property type="match status" value="1"/>
</dbReference>
<evidence type="ECO:0000313" key="4">
    <source>
        <dbReference type="Proteomes" id="UP000626109"/>
    </source>
</evidence>
<dbReference type="SMART" id="SM00504">
    <property type="entry name" value="Ubox"/>
    <property type="match status" value="1"/>
</dbReference>